<accession>A0A8J4QCM3</accession>
<comment type="caution">
    <text evidence="2">The sequence shown here is derived from an EMBL/GenBank/DDBJ whole genome shotgun (WGS) entry which is preliminary data.</text>
</comment>
<protein>
    <submittedName>
        <fullName evidence="2">Uncharacterized protein</fullName>
    </submittedName>
</protein>
<proteinExistence type="predicted"/>
<dbReference type="Proteomes" id="UP000737018">
    <property type="component" value="Unassembled WGS sequence"/>
</dbReference>
<evidence type="ECO:0000313" key="3">
    <source>
        <dbReference type="Proteomes" id="UP000737018"/>
    </source>
</evidence>
<evidence type="ECO:0000313" key="2">
    <source>
        <dbReference type="EMBL" id="KAF3947087.1"/>
    </source>
</evidence>
<feature type="region of interest" description="Disordered" evidence="1">
    <location>
        <begin position="1"/>
        <end position="20"/>
    </location>
</feature>
<sequence>MFRNFGAPAKSSSSSSAPPPLVYNKPVYDDDIFDDVLGLKSSAANAKYEDVFTSVAASSPPKQSGSGIGSGSDAFDDLLGGFGNMDCSYNLNPKELCTKISLCD</sequence>
<organism evidence="2 3">
    <name type="scientific">Castanea mollissima</name>
    <name type="common">Chinese chestnut</name>
    <dbReference type="NCBI Taxonomy" id="60419"/>
    <lineage>
        <taxon>Eukaryota</taxon>
        <taxon>Viridiplantae</taxon>
        <taxon>Streptophyta</taxon>
        <taxon>Embryophyta</taxon>
        <taxon>Tracheophyta</taxon>
        <taxon>Spermatophyta</taxon>
        <taxon>Magnoliopsida</taxon>
        <taxon>eudicotyledons</taxon>
        <taxon>Gunneridae</taxon>
        <taxon>Pentapetalae</taxon>
        <taxon>rosids</taxon>
        <taxon>fabids</taxon>
        <taxon>Fagales</taxon>
        <taxon>Fagaceae</taxon>
        <taxon>Castanea</taxon>
    </lineage>
</organism>
<keyword evidence="3" id="KW-1185">Reference proteome</keyword>
<dbReference type="EMBL" id="JRKL02008190">
    <property type="protein sequence ID" value="KAF3947087.1"/>
    <property type="molecule type" value="Genomic_DNA"/>
</dbReference>
<name>A0A8J4QCM3_9ROSI</name>
<feature type="compositionally biased region" description="Low complexity" evidence="1">
    <location>
        <begin position="7"/>
        <end position="16"/>
    </location>
</feature>
<gene>
    <name evidence="2" type="ORF">CMV_026731</name>
</gene>
<reference evidence="2" key="1">
    <citation type="submission" date="2020-03" db="EMBL/GenBank/DDBJ databases">
        <title>Castanea mollissima Vanexum genome sequencing.</title>
        <authorList>
            <person name="Staton M."/>
        </authorList>
    </citation>
    <scope>NUCLEOTIDE SEQUENCE</scope>
    <source>
        <tissue evidence="2">Leaf</tissue>
    </source>
</reference>
<evidence type="ECO:0000256" key="1">
    <source>
        <dbReference type="SAM" id="MobiDB-lite"/>
    </source>
</evidence>
<dbReference type="OrthoDB" id="1749992at2759"/>
<dbReference type="AlphaFoldDB" id="A0A8J4QCM3"/>